<comment type="subcellular location">
    <subcellularLocation>
        <location evidence="1">Nucleus</location>
    </subcellularLocation>
</comment>
<sequence length="169" mass="19286">MAHVMPTEKRQYRACLLCSLIKVRSLLHANFAHYYARAQRTPNWFQNATQFRAQGCDNCEDIMRMRGSMERVQECTSSNFDGMIAMMRPEDSWVAKWQRIGESGSLAISAAFRVMGRLVLNLSACASLPDKFTKGIYAVRVSGRVPDDVEDELERRGIVYRPRDGSIKD</sequence>
<proteinExistence type="inferred from homology"/>
<dbReference type="EMBL" id="RBNJ01001122">
    <property type="protein sequence ID" value="RUS33529.1"/>
    <property type="molecule type" value="Genomic_DNA"/>
</dbReference>
<dbReference type="GO" id="GO:0000993">
    <property type="term" value="F:RNA polymerase II complex binding"/>
    <property type="evidence" value="ECO:0007669"/>
    <property type="project" value="TreeGrafter"/>
</dbReference>
<evidence type="ECO:0000256" key="1">
    <source>
        <dbReference type="ARBA" id="ARBA00004123"/>
    </source>
</evidence>
<dbReference type="GO" id="GO:0140673">
    <property type="term" value="P:transcription elongation-coupled chromatin remodeling"/>
    <property type="evidence" value="ECO:0007669"/>
    <property type="project" value="InterPro"/>
</dbReference>
<reference evidence="8 9" key="1">
    <citation type="journal article" date="2018" name="New Phytol.">
        <title>Phylogenomics of Endogonaceae and evolution of mycorrhizas within Mucoromycota.</title>
        <authorList>
            <person name="Chang Y."/>
            <person name="Desiro A."/>
            <person name="Na H."/>
            <person name="Sandor L."/>
            <person name="Lipzen A."/>
            <person name="Clum A."/>
            <person name="Barry K."/>
            <person name="Grigoriev I.V."/>
            <person name="Martin F.M."/>
            <person name="Stajich J.E."/>
            <person name="Smith M.E."/>
            <person name="Bonito G."/>
            <person name="Spatafora J.W."/>
        </authorList>
    </citation>
    <scope>NUCLEOTIDE SEQUENCE [LARGE SCALE GENOMIC DNA]</scope>
    <source>
        <strain evidence="8 9">AD002</strain>
    </source>
</reference>
<dbReference type="InterPro" id="IPR029040">
    <property type="entry name" value="RPABC4/Spt4"/>
</dbReference>
<organism evidence="8 9">
    <name type="scientific">Jimgerdemannia flammicorona</name>
    <dbReference type="NCBI Taxonomy" id="994334"/>
    <lineage>
        <taxon>Eukaryota</taxon>
        <taxon>Fungi</taxon>
        <taxon>Fungi incertae sedis</taxon>
        <taxon>Mucoromycota</taxon>
        <taxon>Mucoromycotina</taxon>
        <taxon>Endogonomycetes</taxon>
        <taxon>Endogonales</taxon>
        <taxon>Endogonaceae</taxon>
        <taxon>Jimgerdemannia</taxon>
    </lineage>
</organism>
<comment type="similarity">
    <text evidence="2">Belongs to the SPT4 family.</text>
</comment>
<dbReference type="PANTHER" id="PTHR12882:SF1">
    <property type="entry name" value="TRANSCRIPTION ELONGATION FACTOR SPT4"/>
    <property type="match status" value="1"/>
</dbReference>
<evidence type="ECO:0000256" key="5">
    <source>
        <dbReference type="ARBA" id="ARBA00023242"/>
    </source>
</evidence>
<evidence type="ECO:0000313" key="8">
    <source>
        <dbReference type="EMBL" id="RUS33529.1"/>
    </source>
</evidence>
<feature type="domain" description="Spt4/RpoE2 zinc finger" evidence="7">
    <location>
        <begin position="12"/>
        <end position="142"/>
    </location>
</feature>
<dbReference type="InterPro" id="IPR009287">
    <property type="entry name" value="Spt4"/>
</dbReference>
<dbReference type="CDD" id="cd07973">
    <property type="entry name" value="Spt4"/>
    <property type="match status" value="1"/>
</dbReference>
<comment type="caution">
    <text evidence="8">The sequence shown here is derived from an EMBL/GenBank/DDBJ whole genome shotgun (WGS) entry which is preliminary data.</text>
</comment>
<dbReference type="InterPro" id="IPR038510">
    <property type="entry name" value="Spt4_sf"/>
</dbReference>
<dbReference type="SUPFAM" id="SSF63393">
    <property type="entry name" value="RNA polymerase subunits"/>
    <property type="match status" value="1"/>
</dbReference>
<dbReference type="InterPro" id="IPR022800">
    <property type="entry name" value="Spt4/RpoE2_Znf"/>
</dbReference>
<evidence type="ECO:0000256" key="2">
    <source>
        <dbReference type="ARBA" id="ARBA00010464"/>
    </source>
</evidence>
<dbReference type="Pfam" id="PF06093">
    <property type="entry name" value="Spt4"/>
    <property type="match status" value="1"/>
</dbReference>
<dbReference type="AlphaFoldDB" id="A0A433QUQ2"/>
<protein>
    <recommendedName>
        <fullName evidence="3">Transcription elongation factor SPT4</fullName>
    </recommendedName>
    <alternativeName>
        <fullName evidence="6">Chromatin elongation factor SPT4</fullName>
    </alternativeName>
</protein>
<keyword evidence="9" id="KW-1185">Reference proteome</keyword>
<evidence type="ECO:0000313" key="9">
    <source>
        <dbReference type="Proteomes" id="UP000274822"/>
    </source>
</evidence>
<accession>A0A433QUQ2</accession>
<dbReference type="GO" id="GO:0006355">
    <property type="term" value="P:regulation of DNA-templated transcription"/>
    <property type="evidence" value="ECO:0007669"/>
    <property type="project" value="InterPro"/>
</dbReference>
<evidence type="ECO:0000256" key="6">
    <source>
        <dbReference type="ARBA" id="ARBA00029869"/>
    </source>
</evidence>
<dbReference type="PANTHER" id="PTHR12882">
    <property type="entry name" value="SUPPRESSOR OF TY 4"/>
    <property type="match status" value="1"/>
</dbReference>
<dbReference type="Gene3D" id="3.30.40.210">
    <property type="match status" value="1"/>
</dbReference>
<dbReference type="GO" id="GO:0008270">
    <property type="term" value="F:zinc ion binding"/>
    <property type="evidence" value="ECO:0007669"/>
    <property type="project" value="InterPro"/>
</dbReference>
<keyword evidence="5" id="KW-0539">Nucleus</keyword>
<evidence type="ECO:0000259" key="7">
    <source>
        <dbReference type="SMART" id="SM01389"/>
    </source>
</evidence>
<keyword evidence="4" id="KW-0804">Transcription</keyword>
<evidence type="ECO:0000256" key="3">
    <source>
        <dbReference type="ARBA" id="ARBA00020182"/>
    </source>
</evidence>
<evidence type="ECO:0000256" key="4">
    <source>
        <dbReference type="ARBA" id="ARBA00023163"/>
    </source>
</evidence>
<gene>
    <name evidence="8" type="ORF">BC938DRAFT_471213</name>
</gene>
<name>A0A433QUQ2_9FUNG</name>
<dbReference type="Proteomes" id="UP000274822">
    <property type="component" value="Unassembled WGS sequence"/>
</dbReference>
<dbReference type="GO" id="GO:0032044">
    <property type="term" value="C:DSIF complex"/>
    <property type="evidence" value="ECO:0007669"/>
    <property type="project" value="TreeGrafter"/>
</dbReference>
<dbReference type="SMART" id="SM01389">
    <property type="entry name" value="Spt4"/>
    <property type="match status" value="1"/>
</dbReference>